<keyword evidence="7 21" id="KW-0812">Transmembrane</keyword>
<feature type="transmembrane region" description="Helical" evidence="21">
    <location>
        <begin position="180"/>
        <end position="197"/>
    </location>
</feature>
<evidence type="ECO:0000256" key="19">
    <source>
        <dbReference type="ARBA" id="ARBA00044770"/>
    </source>
</evidence>
<evidence type="ECO:0000256" key="14">
    <source>
        <dbReference type="ARBA" id="ARBA00032370"/>
    </source>
</evidence>
<dbReference type="GO" id="GO:0009252">
    <property type="term" value="P:peptidoglycan biosynthetic process"/>
    <property type="evidence" value="ECO:0007669"/>
    <property type="project" value="UniProtKB-KW"/>
</dbReference>
<dbReference type="EC" id="2.4.99.28" evidence="19"/>
<dbReference type="InterPro" id="IPR013437">
    <property type="entry name" value="FtsW"/>
</dbReference>
<keyword evidence="11 21" id="KW-0472">Membrane</keyword>
<keyword evidence="3" id="KW-1003">Cell membrane</keyword>
<evidence type="ECO:0000256" key="20">
    <source>
        <dbReference type="ARBA" id="ARBA00049902"/>
    </source>
</evidence>
<keyword evidence="5" id="KW-0328">Glycosyltransferase</keyword>
<evidence type="ECO:0000256" key="6">
    <source>
        <dbReference type="ARBA" id="ARBA00022679"/>
    </source>
</evidence>
<comment type="caution">
    <text evidence="22">The sequence shown here is derived from an EMBL/GenBank/DDBJ whole genome shotgun (WGS) entry which is preliminary data.</text>
</comment>
<keyword evidence="23" id="KW-1185">Reference proteome</keyword>
<comment type="catalytic activity">
    <reaction evidence="20">
        <text>[GlcNAc-(1-&gt;4)-Mur2Ac(oyl-L-Ala-gamma-D-Glu-L-Lys-D-Ala-D-Ala)](n)-di-trans,octa-cis-undecaprenyl diphosphate + beta-D-GlcNAc-(1-&gt;4)-Mur2Ac(oyl-L-Ala-gamma-D-Glu-L-Lys-D-Ala-D-Ala)-di-trans,octa-cis-undecaprenyl diphosphate = [GlcNAc-(1-&gt;4)-Mur2Ac(oyl-L-Ala-gamma-D-Glu-L-Lys-D-Ala-D-Ala)](n+1)-di-trans,octa-cis-undecaprenyl diphosphate + di-trans,octa-cis-undecaprenyl diphosphate + H(+)</text>
        <dbReference type="Rhea" id="RHEA:23708"/>
        <dbReference type="Rhea" id="RHEA-COMP:9602"/>
        <dbReference type="Rhea" id="RHEA-COMP:9603"/>
        <dbReference type="ChEBI" id="CHEBI:15378"/>
        <dbReference type="ChEBI" id="CHEBI:58405"/>
        <dbReference type="ChEBI" id="CHEBI:60033"/>
        <dbReference type="ChEBI" id="CHEBI:78435"/>
        <dbReference type="EC" id="2.4.99.28"/>
    </reaction>
</comment>
<evidence type="ECO:0000256" key="11">
    <source>
        <dbReference type="ARBA" id="ARBA00023136"/>
    </source>
</evidence>
<proteinExistence type="inferred from homology"/>
<evidence type="ECO:0000256" key="12">
    <source>
        <dbReference type="ARBA" id="ARBA00023306"/>
    </source>
</evidence>
<dbReference type="EMBL" id="LPWH01000007">
    <property type="protein sequence ID" value="POR04738.1"/>
    <property type="molecule type" value="Genomic_DNA"/>
</dbReference>
<dbReference type="PANTHER" id="PTHR30474">
    <property type="entry name" value="CELL CYCLE PROTEIN"/>
    <property type="match status" value="1"/>
</dbReference>
<dbReference type="GO" id="GO:0032153">
    <property type="term" value="C:cell division site"/>
    <property type="evidence" value="ECO:0007669"/>
    <property type="project" value="TreeGrafter"/>
</dbReference>
<dbReference type="InterPro" id="IPR001182">
    <property type="entry name" value="FtsW/RodA"/>
</dbReference>
<dbReference type="GO" id="GO:0008360">
    <property type="term" value="P:regulation of cell shape"/>
    <property type="evidence" value="ECO:0007669"/>
    <property type="project" value="UniProtKB-KW"/>
</dbReference>
<feature type="transmembrane region" description="Helical" evidence="21">
    <location>
        <begin position="320"/>
        <end position="341"/>
    </location>
</feature>
<gene>
    <name evidence="22" type="ORF">AU468_02690</name>
</gene>
<keyword evidence="12" id="KW-0131">Cell cycle</keyword>
<keyword evidence="4" id="KW-0132">Cell division</keyword>
<reference evidence="23" key="1">
    <citation type="submission" date="2015-12" db="EMBL/GenBank/DDBJ databases">
        <authorList>
            <person name="Lodha T.D."/>
            <person name="Chintalapati S."/>
            <person name="Chintalapati V.R."/>
            <person name="Sravanthi T."/>
        </authorList>
    </citation>
    <scope>NUCLEOTIDE SEQUENCE [LARGE SCALE GENOMIC DNA]</scope>
    <source>
        <strain evidence="23">JC133</strain>
    </source>
</reference>
<comment type="subcellular location">
    <subcellularLocation>
        <location evidence="1">Cell membrane</location>
        <topology evidence="1">Multi-pass membrane protein</topology>
    </subcellularLocation>
</comment>
<evidence type="ECO:0000256" key="9">
    <source>
        <dbReference type="ARBA" id="ARBA00022984"/>
    </source>
</evidence>
<evidence type="ECO:0000256" key="21">
    <source>
        <dbReference type="SAM" id="Phobius"/>
    </source>
</evidence>
<evidence type="ECO:0000313" key="22">
    <source>
        <dbReference type="EMBL" id="POR04738.1"/>
    </source>
</evidence>
<feature type="transmembrane region" description="Helical" evidence="21">
    <location>
        <begin position="64"/>
        <end position="84"/>
    </location>
</feature>
<evidence type="ECO:0000256" key="1">
    <source>
        <dbReference type="ARBA" id="ARBA00004651"/>
    </source>
</evidence>
<dbReference type="AlphaFoldDB" id="A0A2S4JYZ2"/>
<feature type="transmembrane region" description="Helical" evidence="21">
    <location>
        <begin position="25"/>
        <end position="44"/>
    </location>
</feature>
<evidence type="ECO:0000256" key="5">
    <source>
        <dbReference type="ARBA" id="ARBA00022676"/>
    </source>
</evidence>
<feature type="transmembrane region" description="Helical" evidence="21">
    <location>
        <begin position="156"/>
        <end position="174"/>
    </location>
</feature>
<evidence type="ECO:0000256" key="8">
    <source>
        <dbReference type="ARBA" id="ARBA00022960"/>
    </source>
</evidence>
<keyword evidence="10 21" id="KW-1133">Transmembrane helix</keyword>
<dbReference type="GO" id="GO:0005886">
    <property type="term" value="C:plasma membrane"/>
    <property type="evidence" value="ECO:0007669"/>
    <property type="project" value="UniProtKB-SubCell"/>
</dbReference>
<dbReference type="GO" id="GO:0015648">
    <property type="term" value="F:lipid-linked peptidoglycan transporter activity"/>
    <property type="evidence" value="ECO:0007669"/>
    <property type="project" value="TreeGrafter"/>
</dbReference>
<dbReference type="Proteomes" id="UP000237350">
    <property type="component" value="Unassembled WGS sequence"/>
</dbReference>
<keyword evidence="6" id="KW-0808">Transferase</keyword>
<evidence type="ECO:0000313" key="23">
    <source>
        <dbReference type="Proteomes" id="UP000237350"/>
    </source>
</evidence>
<evidence type="ECO:0000256" key="13">
    <source>
        <dbReference type="ARBA" id="ARBA00023316"/>
    </source>
</evidence>
<feature type="transmembrane region" description="Helical" evidence="21">
    <location>
        <begin position="91"/>
        <end position="113"/>
    </location>
</feature>
<dbReference type="GO" id="GO:0071555">
    <property type="term" value="P:cell wall organization"/>
    <property type="evidence" value="ECO:0007669"/>
    <property type="project" value="UniProtKB-KW"/>
</dbReference>
<evidence type="ECO:0000256" key="4">
    <source>
        <dbReference type="ARBA" id="ARBA00022618"/>
    </source>
</evidence>
<accession>A0A2S4JYZ2</accession>
<comment type="similarity">
    <text evidence="16">Belongs to the SEDS family. FtsW subfamily.</text>
</comment>
<keyword evidence="8" id="KW-0133">Cell shape</keyword>
<keyword evidence="9" id="KW-0573">Peptidoglycan synthesis</keyword>
<comment type="pathway">
    <text evidence="2">Cell wall biogenesis; peptidoglycan biosynthesis.</text>
</comment>
<evidence type="ECO:0000256" key="18">
    <source>
        <dbReference type="ARBA" id="ARBA00041418"/>
    </source>
</evidence>
<dbReference type="PANTHER" id="PTHR30474:SF2">
    <property type="entry name" value="PEPTIDOGLYCAN GLYCOSYLTRANSFERASE FTSW-RELATED"/>
    <property type="match status" value="1"/>
</dbReference>
<dbReference type="NCBIfam" id="TIGR02614">
    <property type="entry name" value="ftsW"/>
    <property type="match status" value="1"/>
</dbReference>
<evidence type="ECO:0000256" key="10">
    <source>
        <dbReference type="ARBA" id="ARBA00022989"/>
    </source>
</evidence>
<feature type="transmembrane region" description="Helical" evidence="21">
    <location>
        <begin position="353"/>
        <end position="375"/>
    </location>
</feature>
<feature type="transmembrane region" description="Helical" evidence="21">
    <location>
        <begin position="287"/>
        <end position="308"/>
    </location>
</feature>
<dbReference type="GO" id="GO:0008955">
    <property type="term" value="F:peptidoglycan glycosyltransferase activity"/>
    <property type="evidence" value="ECO:0007669"/>
    <property type="project" value="UniProtKB-EC"/>
</dbReference>
<organism evidence="22 23">
    <name type="scientific">Alkalispirochaeta sphaeroplastigenens</name>
    <dbReference type="NCBI Taxonomy" id="1187066"/>
    <lineage>
        <taxon>Bacteria</taxon>
        <taxon>Pseudomonadati</taxon>
        <taxon>Spirochaetota</taxon>
        <taxon>Spirochaetia</taxon>
        <taxon>Spirochaetales</taxon>
        <taxon>Spirochaetaceae</taxon>
        <taxon>Alkalispirochaeta</taxon>
    </lineage>
</organism>
<evidence type="ECO:0000256" key="17">
    <source>
        <dbReference type="ARBA" id="ARBA00041185"/>
    </source>
</evidence>
<dbReference type="RefSeq" id="WP_181015311.1">
    <property type="nucleotide sequence ID" value="NZ_LPWH01000007.1"/>
</dbReference>
<evidence type="ECO:0000256" key="7">
    <source>
        <dbReference type="ARBA" id="ARBA00022692"/>
    </source>
</evidence>
<evidence type="ECO:0000256" key="16">
    <source>
        <dbReference type="ARBA" id="ARBA00038053"/>
    </source>
</evidence>
<evidence type="ECO:0000256" key="15">
    <source>
        <dbReference type="ARBA" id="ARBA00033270"/>
    </source>
</evidence>
<keyword evidence="13" id="KW-0961">Cell wall biogenesis/degradation</keyword>
<name>A0A2S4JYZ2_9SPIO</name>
<dbReference type="GO" id="GO:0051301">
    <property type="term" value="P:cell division"/>
    <property type="evidence" value="ECO:0007669"/>
    <property type="project" value="UniProtKB-KW"/>
</dbReference>
<feature type="transmembrane region" description="Helical" evidence="21">
    <location>
        <begin position="119"/>
        <end position="144"/>
    </location>
</feature>
<sequence>MTVVIGRNSFFVEQSNDEVSRFDPILLGLVILLLVVGLGMLLSASWFRAEQLYRQPLRFVLRQALWAVAGCGLCAAAALVPLGLIRRHLKYLVLGVAVLMGMTFLPGVSARYMGASRWIILWGFSFQPSELVKVLLVIHLAHLLSKREGEFPRDRLYIVPPLVVAVLSSIIVLFQNDYSTAIFLLILTFLLFFAAGVPTRYFVRFTALIVPLGMIALFSREHRVRRITAFLNPSYDPAGSGFQVLAARRALAEGGPWGAGIGRGVRKMGGIPEVQSDFIFAVLGEELGFFGVFLVLLAFLLFSLRGIALARRQEDWFRYLLIYGLTMSITIQAMINVAVVAGLLPATGIPLPFFSSGGSSLVVTMIMCGLIMNAATQPASRGPRLWEGSRV</sequence>
<protein>
    <recommendedName>
        <fullName evidence="17">Probable peptidoglycan glycosyltransferase FtsW</fullName>
        <ecNumber evidence="19">2.4.99.28</ecNumber>
    </recommendedName>
    <alternativeName>
        <fullName evidence="18">Cell division protein FtsW</fullName>
    </alternativeName>
    <alternativeName>
        <fullName evidence="15">Cell wall polymerase</fullName>
    </alternativeName>
    <alternativeName>
        <fullName evidence="14">Peptidoglycan polymerase</fullName>
    </alternativeName>
</protein>
<dbReference type="Pfam" id="PF01098">
    <property type="entry name" value="FTSW_RODA_SPOVE"/>
    <property type="match status" value="1"/>
</dbReference>
<evidence type="ECO:0000256" key="2">
    <source>
        <dbReference type="ARBA" id="ARBA00004752"/>
    </source>
</evidence>
<evidence type="ECO:0000256" key="3">
    <source>
        <dbReference type="ARBA" id="ARBA00022475"/>
    </source>
</evidence>